<dbReference type="AlphaFoldDB" id="A0A2A6C5F8"/>
<evidence type="ECO:0000313" key="1">
    <source>
        <dbReference type="EnsemblMetazoa" id="PPA34963.1"/>
    </source>
</evidence>
<keyword evidence="2" id="KW-1185">Reference proteome</keyword>
<reference evidence="1" key="2">
    <citation type="submission" date="2022-06" db="UniProtKB">
        <authorList>
            <consortium name="EnsemblMetazoa"/>
        </authorList>
    </citation>
    <scope>IDENTIFICATION</scope>
    <source>
        <strain evidence="1">PS312</strain>
    </source>
</reference>
<dbReference type="EnsemblMetazoa" id="PPA34963.1">
    <property type="protein sequence ID" value="PPA34963.1"/>
    <property type="gene ID" value="WBGene00273332"/>
</dbReference>
<protein>
    <submittedName>
        <fullName evidence="1">Uncharacterized protein</fullName>
    </submittedName>
</protein>
<gene>
    <name evidence="1" type="primary">WBGene00273332</name>
</gene>
<reference evidence="2" key="1">
    <citation type="journal article" date="2008" name="Nat. Genet.">
        <title>The Pristionchus pacificus genome provides a unique perspective on nematode lifestyle and parasitism.</title>
        <authorList>
            <person name="Dieterich C."/>
            <person name="Clifton S.W."/>
            <person name="Schuster L.N."/>
            <person name="Chinwalla A."/>
            <person name="Delehaunty K."/>
            <person name="Dinkelacker I."/>
            <person name="Fulton L."/>
            <person name="Fulton R."/>
            <person name="Godfrey J."/>
            <person name="Minx P."/>
            <person name="Mitreva M."/>
            <person name="Roeseler W."/>
            <person name="Tian H."/>
            <person name="Witte H."/>
            <person name="Yang S.P."/>
            <person name="Wilson R.K."/>
            <person name="Sommer R.J."/>
        </authorList>
    </citation>
    <scope>NUCLEOTIDE SEQUENCE [LARGE SCALE GENOMIC DNA]</scope>
    <source>
        <strain evidence="2">PS312</strain>
    </source>
</reference>
<dbReference type="Proteomes" id="UP000005239">
    <property type="component" value="Unassembled WGS sequence"/>
</dbReference>
<sequence length="73" mass="8146">MEHIAPVMIVFAQRIISFLAPFASSISETEMERVDPFLMCLACGAILLFFGGLLSISTNEKKKEETENSTARY</sequence>
<accession>A0A8R1YPU9</accession>
<evidence type="ECO:0000313" key="2">
    <source>
        <dbReference type="Proteomes" id="UP000005239"/>
    </source>
</evidence>
<accession>A0A2A6C5F8</accession>
<proteinExistence type="predicted"/>
<name>A0A2A6C5F8_PRIPA</name>
<organism evidence="1 2">
    <name type="scientific">Pristionchus pacificus</name>
    <name type="common">Parasitic nematode worm</name>
    <dbReference type="NCBI Taxonomy" id="54126"/>
    <lineage>
        <taxon>Eukaryota</taxon>
        <taxon>Metazoa</taxon>
        <taxon>Ecdysozoa</taxon>
        <taxon>Nematoda</taxon>
        <taxon>Chromadorea</taxon>
        <taxon>Rhabditida</taxon>
        <taxon>Rhabditina</taxon>
        <taxon>Diplogasteromorpha</taxon>
        <taxon>Diplogasteroidea</taxon>
        <taxon>Neodiplogasteridae</taxon>
        <taxon>Pristionchus</taxon>
    </lineage>
</organism>